<dbReference type="EMBL" id="CACRUS010000028">
    <property type="protein sequence ID" value="VYU70633.1"/>
    <property type="molecule type" value="Genomic_DNA"/>
</dbReference>
<proteinExistence type="predicted"/>
<reference evidence="1" key="1">
    <citation type="submission" date="2019-11" db="EMBL/GenBank/DDBJ databases">
        <authorList>
            <person name="Feng L."/>
        </authorList>
    </citation>
    <scope>NUCLEOTIDE SEQUENCE</scope>
    <source>
        <strain evidence="1">PagglomeransLFYP105</strain>
    </source>
</reference>
<sequence length="62" mass="6885">MTNQQNDELIATLKSAIALVNSSSDAISNREKAEEINKLSIQLREAVQSKMPVTHKSFLDIN</sequence>
<protein>
    <submittedName>
        <fullName evidence="1">Uncharacterized protein</fullName>
    </submittedName>
</protein>
<name>A0A6N3H2N5_ENTAG</name>
<evidence type="ECO:0000313" key="1">
    <source>
        <dbReference type="EMBL" id="VYU70633.1"/>
    </source>
</evidence>
<dbReference type="AlphaFoldDB" id="A0A6N3H2N5"/>
<accession>A0A6N3H2N5</accession>
<gene>
    <name evidence="1" type="ORF">PALFYP105_00740</name>
</gene>
<organism evidence="1">
    <name type="scientific">Enterobacter agglomerans</name>
    <name type="common">Erwinia herbicola</name>
    <name type="synonym">Pantoea agglomerans</name>
    <dbReference type="NCBI Taxonomy" id="549"/>
    <lineage>
        <taxon>Bacteria</taxon>
        <taxon>Pseudomonadati</taxon>
        <taxon>Pseudomonadota</taxon>
        <taxon>Gammaproteobacteria</taxon>
        <taxon>Enterobacterales</taxon>
        <taxon>Erwiniaceae</taxon>
        <taxon>Pantoea</taxon>
        <taxon>Pantoea agglomerans group</taxon>
    </lineage>
</organism>